<dbReference type="InterPro" id="IPR051419">
    <property type="entry name" value="Lys/N-term_MeTrsfase_sf"/>
</dbReference>
<reference evidence="5 7" key="1">
    <citation type="submission" date="2019-06" db="EMBL/GenBank/DDBJ databases">
        <title>Draft genome sequence of the filamentous fungus Phialemoniopsis curvata isolated from diesel fuel.</title>
        <authorList>
            <person name="Varaljay V.A."/>
            <person name="Lyon W.J."/>
            <person name="Crouch A.L."/>
            <person name="Drake C.E."/>
            <person name="Hollomon J.M."/>
            <person name="Nadeau L.J."/>
            <person name="Nunn H.S."/>
            <person name="Stevenson B.S."/>
            <person name="Bojanowski C.L."/>
            <person name="Crookes-Goodson W.J."/>
        </authorList>
    </citation>
    <scope>NUCLEOTIDE SEQUENCE [LARGE SCALE GENOMIC DNA]</scope>
    <source>
        <strain evidence="5 7">D216</strain>
    </source>
</reference>
<dbReference type="InterPro" id="IPR013216">
    <property type="entry name" value="Methyltransf_11"/>
</dbReference>
<dbReference type="SUPFAM" id="SSF53335">
    <property type="entry name" value="S-adenosyl-L-methionine-dependent methyltransferases"/>
    <property type="match status" value="1"/>
</dbReference>
<evidence type="ECO:0000256" key="1">
    <source>
        <dbReference type="ARBA" id="ARBA00008361"/>
    </source>
</evidence>
<accession>A0A507AIH5</accession>
<proteinExistence type="inferred from homology"/>
<gene>
    <name evidence="5" type="ORF">E0L32_001492</name>
    <name evidence="6" type="ORF">E0L32_001707</name>
</gene>
<dbReference type="GO" id="GO:0032259">
    <property type="term" value="P:methylation"/>
    <property type="evidence" value="ECO:0007669"/>
    <property type="project" value="UniProtKB-KW"/>
</dbReference>
<dbReference type="Pfam" id="PF08241">
    <property type="entry name" value="Methyltransf_11"/>
    <property type="match status" value="1"/>
</dbReference>
<keyword evidence="7" id="KW-1185">Reference proteome</keyword>
<protein>
    <recommendedName>
        <fullName evidence="4">Methyltransferase type 11 domain-containing protein</fullName>
    </recommendedName>
</protein>
<evidence type="ECO:0000259" key="4">
    <source>
        <dbReference type="Pfam" id="PF08241"/>
    </source>
</evidence>
<feature type="domain" description="Methyltransferase type 11" evidence="4">
    <location>
        <begin position="50"/>
        <end position="152"/>
    </location>
</feature>
<evidence type="ECO:0000313" key="7">
    <source>
        <dbReference type="Proteomes" id="UP000319257"/>
    </source>
</evidence>
<dbReference type="EMBL" id="SKBQ01000006">
    <property type="protein sequence ID" value="TPX09247.1"/>
    <property type="molecule type" value="Genomic_DNA"/>
</dbReference>
<keyword evidence="3" id="KW-0808">Transferase</keyword>
<dbReference type="PANTHER" id="PTHR12176">
    <property type="entry name" value="SAM-DEPENDENT METHYLTRANSFERASE SUPERFAMILY PROTEIN"/>
    <property type="match status" value="1"/>
</dbReference>
<dbReference type="EMBL" id="SKBQ01000006">
    <property type="protein sequence ID" value="TPX09032.1"/>
    <property type="molecule type" value="Genomic_DNA"/>
</dbReference>
<dbReference type="AlphaFoldDB" id="A0A507AIH5"/>
<name>A0A507AIH5_9PEZI</name>
<dbReference type="GO" id="GO:0008757">
    <property type="term" value="F:S-adenosylmethionine-dependent methyltransferase activity"/>
    <property type="evidence" value="ECO:0007669"/>
    <property type="project" value="InterPro"/>
</dbReference>
<evidence type="ECO:0000256" key="2">
    <source>
        <dbReference type="ARBA" id="ARBA00022603"/>
    </source>
</evidence>
<keyword evidence="2" id="KW-0489">Methyltransferase</keyword>
<comment type="similarity">
    <text evidence="1">Belongs to the methyltransferase superfamily.</text>
</comment>
<evidence type="ECO:0000313" key="6">
    <source>
        <dbReference type="EMBL" id="TPX09247.1"/>
    </source>
</evidence>
<comment type="caution">
    <text evidence="5">The sequence shown here is derived from an EMBL/GenBank/DDBJ whole genome shotgun (WGS) entry which is preliminary data.</text>
</comment>
<dbReference type="CDD" id="cd02440">
    <property type="entry name" value="AdoMet_MTases"/>
    <property type="match status" value="1"/>
</dbReference>
<dbReference type="RefSeq" id="XP_030990743.1">
    <property type="nucleotide sequence ID" value="XM_031135576.1"/>
</dbReference>
<dbReference type="Proteomes" id="UP000319257">
    <property type="component" value="Unassembled WGS sequence"/>
</dbReference>
<dbReference type="OrthoDB" id="411785at2759"/>
<evidence type="ECO:0000313" key="5">
    <source>
        <dbReference type="EMBL" id="TPX09032.1"/>
    </source>
</evidence>
<sequence>MPADFEKQSYWQKRFARETAFEWLVSSATFLSLLDPLLSQFAEPSEIRVLHLGGGTSDLHCHLRLRGFEDVTNVDYEPLAAERGRALEQRQFGDVRMSYLTGDATQLDLRDDSARFDLVIDKSAADAISCGGESMVVRMALGVKRYLAEGGVWVSLSYSGSRFDIVEFPLRVEELGRIPMPKRLESEPDLFYHCYLLRRKG</sequence>
<dbReference type="Gene3D" id="3.40.50.150">
    <property type="entry name" value="Vaccinia Virus protein VP39"/>
    <property type="match status" value="1"/>
</dbReference>
<organism evidence="5 7">
    <name type="scientific">Thyridium curvatum</name>
    <dbReference type="NCBI Taxonomy" id="1093900"/>
    <lineage>
        <taxon>Eukaryota</taxon>
        <taxon>Fungi</taxon>
        <taxon>Dikarya</taxon>
        <taxon>Ascomycota</taxon>
        <taxon>Pezizomycotina</taxon>
        <taxon>Sordariomycetes</taxon>
        <taxon>Sordariomycetidae</taxon>
        <taxon>Thyridiales</taxon>
        <taxon>Thyridiaceae</taxon>
        <taxon>Thyridium</taxon>
    </lineage>
</organism>
<dbReference type="InterPro" id="IPR029063">
    <property type="entry name" value="SAM-dependent_MTases_sf"/>
</dbReference>
<dbReference type="InParanoid" id="A0A507AIH5"/>
<evidence type="ECO:0000256" key="3">
    <source>
        <dbReference type="ARBA" id="ARBA00022679"/>
    </source>
</evidence>
<dbReference type="GeneID" id="41968939"/>